<dbReference type="GO" id="GO:0051213">
    <property type="term" value="F:dioxygenase activity"/>
    <property type="evidence" value="ECO:0007669"/>
    <property type="project" value="InterPro"/>
</dbReference>
<evidence type="ECO:0000256" key="1">
    <source>
        <dbReference type="ARBA" id="ARBA00006336"/>
    </source>
</evidence>
<gene>
    <name evidence="5" type="ORF">ALECFALPRED_007120</name>
</gene>
<dbReference type="CDD" id="cd00431">
    <property type="entry name" value="cysteine_hydrolases"/>
    <property type="match status" value="1"/>
</dbReference>
<dbReference type="SUPFAM" id="SSF51197">
    <property type="entry name" value="Clavaminate synthase-like"/>
    <property type="match status" value="1"/>
</dbReference>
<dbReference type="PROSITE" id="PS51471">
    <property type="entry name" value="FE2OG_OXY"/>
    <property type="match status" value="1"/>
</dbReference>
<dbReference type="AlphaFoldDB" id="A0A8H3G312"/>
<organism evidence="5 6">
    <name type="scientific">Alectoria fallacina</name>
    <dbReference type="NCBI Taxonomy" id="1903189"/>
    <lineage>
        <taxon>Eukaryota</taxon>
        <taxon>Fungi</taxon>
        <taxon>Dikarya</taxon>
        <taxon>Ascomycota</taxon>
        <taxon>Pezizomycotina</taxon>
        <taxon>Lecanoromycetes</taxon>
        <taxon>OSLEUM clade</taxon>
        <taxon>Lecanoromycetidae</taxon>
        <taxon>Lecanorales</taxon>
        <taxon>Lecanorineae</taxon>
        <taxon>Parmeliaceae</taxon>
        <taxon>Alectoria</taxon>
    </lineage>
</organism>
<name>A0A8H3G312_9LECA</name>
<dbReference type="EMBL" id="CAJPDR010000462">
    <property type="protein sequence ID" value="CAF9937151.1"/>
    <property type="molecule type" value="Genomic_DNA"/>
</dbReference>
<dbReference type="Pfam" id="PF24470">
    <property type="entry name" value="Thiored_Isochorism"/>
    <property type="match status" value="1"/>
</dbReference>
<dbReference type="PANTHER" id="PTHR31212">
    <property type="entry name" value="ALPHA-KETOGLUTARATE-DEPENDENT DIOXYGENASE ALKB HOMOLOG 3"/>
    <property type="match status" value="1"/>
</dbReference>
<dbReference type="Pfam" id="PF00857">
    <property type="entry name" value="Isochorismatase"/>
    <property type="match status" value="1"/>
</dbReference>
<dbReference type="Gene3D" id="3.40.50.850">
    <property type="entry name" value="Isochorismatase-like"/>
    <property type="match status" value="1"/>
</dbReference>
<proteinExistence type="inferred from homology"/>
<protein>
    <recommendedName>
        <fullName evidence="7">Fe2OG dioxygenase domain-containing protein</fullName>
    </recommendedName>
</protein>
<dbReference type="PROSITE" id="PS50405">
    <property type="entry name" value="GST_CTER"/>
    <property type="match status" value="1"/>
</dbReference>
<dbReference type="Proteomes" id="UP000664203">
    <property type="component" value="Unassembled WGS sequence"/>
</dbReference>
<dbReference type="OrthoDB" id="445341at2759"/>
<evidence type="ECO:0008006" key="7">
    <source>
        <dbReference type="Google" id="ProtNLM"/>
    </source>
</evidence>
<dbReference type="Gene3D" id="1.20.1050.10">
    <property type="match status" value="1"/>
</dbReference>
<evidence type="ECO:0000256" key="2">
    <source>
        <dbReference type="SAM" id="MobiDB-lite"/>
    </source>
</evidence>
<dbReference type="InterPro" id="IPR036282">
    <property type="entry name" value="Glutathione-S-Trfase_C_sf"/>
</dbReference>
<feature type="domain" description="GST C-terminal" evidence="3">
    <location>
        <begin position="793"/>
        <end position="926"/>
    </location>
</feature>
<dbReference type="Pfam" id="PF13410">
    <property type="entry name" value="GST_C_2"/>
    <property type="match status" value="1"/>
</dbReference>
<evidence type="ECO:0000313" key="5">
    <source>
        <dbReference type="EMBL" id="CAF9937151.1"/>
    </source>
</evidence>
<comment type="caution">
    <text evidence="5">The sequence shown here is derived from an EMBL/GenBank/DDBJ whole genome shotgun (WGS) entry which is preliminary data.</text>
</comment>
<dbReference type="SUPFAM" id="SSF52499">
    <property type="entry name" value="Isochorismatase-like hydrolases"/>
    <property type="match status" value="1"/>
</dbReference>
<dbReference type="Pfam" id="PF13532">
    <property type="entry name" value="2OG-FeII_Oxy_2"/>
    <property type="match status" value="1"/>
</dbReference>
<dbReference type="GO" id="GO:0006307">
    <property type="term" value="P:DNA alkylation repair"/>
    <property type="evidence" value="ECO:0007669"/>
    <property type="project" value="InterPro"/>
</dbReference>
<reference evidence="5" key="1">
    <citation type="submission" date="2021-03" db="EMBL/GenBank/DDBJ databases">
        <authorList>
            <person name="Tagirdzhanova G."/>
        </authorList>
    </citation>
    <scope>NUCLEOTIDE SEQUENCE</scope>
</reference>
<accession>A0A8H3G312</accession>
<dbReference type="InterPro" id="IPR032854">
    <property type="entry name" value="ALKBH3"/>
</dbReference>
<dbReference type="InterPro" id="IPR037151">
    <property type="entry name" value="AlkB-like_sf"/>
</dbReference>
<feature type="domain" description="Fe2OG dioxygenase" evidence="4">
    <location>
        <begin position="516"/>
        <end position="633"/>
    </location>
</feature>
<dbReference type="Gene3D" id="2.60.120.590">
    <property type="entry name" value="Alpha-ketoglutarate-dependent dioxygenase AlkB-like"/>
    <property type="match status" value="1"/>
</dbReference>
<dbReference type="InterPro" id="IPR027450">
    <property type="entry name" value="AlkB-like"/>
</dbReference>
<evidence type="ECO:0000313" key="6">
    <source>
        <dbReference type="Proteomes" id="UP000664203"/>
    </source>
</evidence>
<dbReference type="SUPFAM" id="SSF47616">
    <property type="entry name" value="GST C-terminal domain-like"/>
    <property type="match status" value="1"/>
</dbReference>
<dbReference type="PANTHER" id="PTHR31212:SF5">
    <property type="entry name" value="ISOCHORISMATASE FAMILY PROTEIN FAMILY (AFU_ORTHOLOGUE AFUA_3G14500)"/>
    <property type="match status" value="1"/>
</dbReference>
<evidence type="ECO:0000259" key="3">
    <source>
        <dbReference type="PROSITE" id="PS50405"/>
    </source>
</evidence>
<comment type="similarity">
    <text evidence="1">Belongs to the isochorismatase family.</text>
</comment>
<dbReference type="InterPro" id="IPR005123">
    <property type="entry name" value="Oxoglu/Fe-dep_dioxygenase_dom"/>
</dbReference>
<sequence>MFTSMSQVPLSSIPLFETRKALIIINLQNDSLYLKDDIYITKNHDFVPRLKEMIPYFRKSGDIVWVNTHMGVTASPPPIDSAHVEEESAKLAEKNRQAQMLKEQQIQDDAKREEAARRARLEKIDPKGGSDYPSFYPSSKTKEMMAQASAETRAEKRSADLQVFKNDRGDSIEKHLSKPRKGQQARFYIAGTKGAEICDQLLDVVDEELDLIVTKHHYSAFDQTSLLTALRTKLVTEVYLCGILTNVGVYSTAADAVQHGLQVTVVEDCLGYRSEDKHEEALRQMADIMGVHGTDSEEIIGESGGRPVPESQEPGITLDELSLNPNRVAADGGSLMVGMIFSNPEPAAAGIGHATRVSGGPQSPPVDLFDTDWQASLSPVDKSAQRAERALKEEEASPITRSGPSASRNRNSWQSRSASLGPNDSIGSGDSKIIHNVIGSPIINDAFSQMKEEVDWQTMLHRSGQVPRLVAVQGEIGKNGDIPVYRHPADESPPLLPFTPMVQNIRQRVESVLQQSFNHALVQLYRHGEDNISEHSDKTLDIACGTSVVNVSIGAQRVMTLRTKKSQHGTDSPSMRQTQRIKMPHNSMFVLGPQTNKEWLHGVRADKRPAVEKTEEEKAFEGERISITFRQIGTFMNEKKKTIWGSGAKSKSRQKASRIPTKDNAQMEAMIKAFGKENHDPDFDWDAEYGSGFDVVNLVNEQAKLILCNDSVANLRVQLSLCEKSISFAAIQRKKLPSPKPEDFQTRFNPWMHGLSNSENPILKDVTEDAAEIEGDLTIMFYLEKHYPFKGPEEAMVAQPDRTTALIYSQTAKANELLFLWREVRDSQGRNSPPTYRFNLERPMTPNTSLLEEFHSSLRTWETFAGAAKYVTGDHWTIIDCAFWPVLNHIIGECEELHQDRYPKLLAYHQRVMERGCVKAILGCGE</sequence>
<dbReference type="InterPro" id="IPR036380">
    <property type="entry name" value="Isochorismatase-like_sf"/>
</dbReference>
<dbReference type="InterPro" id="IPR057088">
    <property type="entry name" value="GLRG_09195_Thiored"/>
</dbReference>
<feature type="region of interest" description="Disordered" evidence="2">
    <location>
        <begin position="380"/>
        <end position="429"/>
    </location>
</feature>
<dbReference type="InterPro" id="IPR010987">
    <property type="entry name" value="Glutathione-S-Trfase_C-like"/>
</dbReference>
<evidence type="ECO:0000259" key="4">
    <source>
        <dbReference type="PROSITE" id="PS51471"/>
    </source>
</evidence>
<dbReference type="CDD" id="cd00299">
    <property type="entry name" value="GST_C_family"/>
    <property type="match status" value="1"/>
</dbReference>
<feature type="compositionally biased region" description="Basic and acidic residues" evidence="2">
    <location>
        <begin position="383"/>
        <end position="395"/>
    </location>
</feature>
<feature type="compositionally biased region" description="Polar residues" evidence="2">
    <location>
        <begin position="399"/>
        <end position="428"/>
    </location>
</feature>
<dbReference type="InterPro" id="IPR000868">
    <property type="entry name" value="Isochorismatase-like_dom"/>
</dbReference>
<keyword evidence="6" id="KW-1185">Reference proteome</keyword>